<proteinExistence type="predicted"/>
<evidence type="ECO:0000313" key="1">
    <source>
        <dbReference type="EMBL" id="CAK3794283.1"/>
    </source>
</evidence>
<dbReference type="AlphaFoldDB" id="A0AAI8W2M4"/>
<dbReference type="InterPro" id="IPR043129">
    <property type="entry name" value="ATPase_NBD"/>
</dbReference>
<dbReference type="SUPFAM" id="SSF53067">
    <property type="entry name" value="Actin-like ATPase domain"/>
    <property type="match status" value="1"/>
</dbReference>
<dbReference type="PANTHER" id="PTHR42749:SF1">
    <property type="entry name" value="CELL SHAPE-DETERMINING PROTEIN MREB"/>
    <property type="match status" value="1"/>
</dbReference>
<accession>A0AAI8W2M4</accession>
<organism evidence="1 2">
    <name type="scientific">Lecanosticta acicola</name>
    <dbReference type="NCBI Taxonomy" id="111012"/>
    <lineage>
        <taxon>Eukaryota</taxon>
        <taxon>Fungi</taxon>
        <taxon>Dikarya</taxon>
        <taxon>Ascomycota</taxon>
        <taxon>Pezizomycotina</taxon>
        <taxon>Dothideomycetes</taxon>
        <taxon>Dothideomycetidae</taxon>
        <taxon>Mycosphaerellales</taxon>
        <taxon>Mycosphaerellaceae</taxon>
        <taxon>Lecanosticta</taxon>
    </lineage>
</organism>
<evidence type="ECO:0000313" key="2">
    <source>
        <dbReference type="Proteomes" id="UP001296104"/>
    </source>
</evidence>
<reference evidence="1" key="1">
    <citation type="submission" date="2023-11" db="EMBL/GenBank/DDBJ databases">
        <authorList>
            <person name="Alioto T."/>
            <person name="Alioto T."/>
            <person name="Gomez Garrido J."/>
        </authorList>
    </citation>
    <scope>NUCLEOTIDE SEQUENCE</scope>
</reference>
<dbReference type="EMBL" id="CAVMBE010000002">
    <property type="protein sequence ID" value="CAK3794283.1"/>
    <property type="molecule type" value="Genomic_DNA"/>
</dbReference>
<dbReference type="PANTHER" id="PTHR42749">
    <property type="entry name" value="CELL SHAPE-DETERMINING PROTEIN MREB"/>
    <property type="match status" value="1"/>
</dbReference>
<gene>
    <name evidence="1" type="ORF">LECACI_7A000755</name>
</gene>
<dbReference type="Proteomes" id="UP001296104">
    <property type="component" value="Unassembled WGS sequence"/>
</dbReference>
<comment type="caution">
    <text evidence="1">The sequence shown here is derived from an EMBL/GenBank/DDBJ whole genome shotgun (WGS) entry which is preliminary data.</text>
</comment>
<protein>
    <submittedName>
        <fullName evidence="1">Uncharacterized protein</fullName>
    </submittedName>
</protein>
<name>A0AAI8W2M4_9PEZI</name>
<keyword evidence="2" id="KW-1185">Reference proteome</keyword>
<sequence>MERLERVRPMFAQDLDEVAAKMTQDTFVRFKCSFGGEAFVPEDLRLPVPGLASNFDSLDTGIKDSKLILKVDEIRRIFDQQIDALFSLIDQQPQIVQSRFPYEMINYLILFGGLSSSAYVQRRVRDRYEHVIEPKFRNARNMKMLVASEPQLAVVHGLVLARAQAYRTGTEFLAQRCSPVSYGIVCREPYDPKRHQGQMIVQDEHDKRLWAADQIAWIVKKGDVFSVNQGASQFYQMKLGIGEDRVPWKMRIAMSTLAVDRLPKTIKDAGAKIACEVKFALNARDFRMKNARWYQLKAPYLTGEFEVRLILGTGLKFEVWSKDRLLSKGHEEIRVDWVQASGIPSFTAAKDGSRMYRVQQSS</sequence>